<reference evidence="1" key="1">
    <citation type="journal article" date="2009" name="J. Virol.">
        <title>Aquareovirus effects syncytiogenesis by using a novel member of the FAST protein family translated from a noncanonical translation start site.</title>
        <authorList>
            <person name="Racine T."/>
            <person name="Hurst T."/>
            <person name="Barry C."/>
            <person name="Shou J."/>
            <person name="Kibenge F."/>
            <person name="Duncan R."/>
        </authorList>
    </citation>
    <scope>NUCLEOTIDE SEQUENCE</scope>
</reference>
<protein>
    <submittedName>
        <fullName evidence="1">Non-structural protein</fullName>
    </submittedName>
</protein>
<gene>
    <name evidence="1" type="primary">NS31</name>
</gene>
<accession>C0L0N1</accession>
<organism evidence="1">
    <name type="scientific">Atlantic salmon reovirus Canada-2009</name>
    <dbReference type="NCBI Taxonomy" id="607705"/>
    <lineage>
        <taxon>Viruses</taxon>
        <taxon>Riboviria</taxon>
        <taxon>Orthornavirae</taxon>
        <taxon>Duplornaviricota</taxon>
        <taxon>Resentoviricetes</taxon>
        <taxon>Reovirales</taxon>
        <taxon>Spinareoviridae</taxon>
        <taxon>Aquareovirus</taxon>
        <taxon>Aquareovirus salmonis</taxon>
    </lineage>
</organism>
<dbReference type="EMBL" id="FJ652575">
    <property type="protein sequence ID" value="ACN38056.1"/>
    <property type="molecule type" value="Genomic_RNA"/>
</dbReference>
<name>C0L0N1_9REOV</name>
<evidence type="ECO:0000313" key="1">
    <source>
        <dbReference type="EMBL" id="ACN38056.1"/>
    </source>
</evidence>
<proteinExistence type="predicted"/>
<sequence>MGSYALNPHGIRGPTSNLRIGFNKHISYDQDEFPDLPTPSPDHIPDWVTDHDKFNGHPLPLVYDGRLTPITGPHHLWEPDSYVEWQTWGCLRPFSPFSVWPPTVPNWFSRKVLHVFSNMSPYACAAEKSPNPLPYWRLNDQGRDWSVFWDLIWRCAQTRGARICFAKTPFIQTMLRLTDDQLSRLPSAEDPISLLNIAGWDALLLNGLPPNLVRALMRSPPNPEVVELDLLVSWFDVVIRIPYDVQHPLGLGFSPDQFWTHPFVVLCYLRWRLLGGDD</sequence>